<dbReference type="Pfam" id="PF00005">
    <property type="entry name" value="ABC_tran"/>
    <property type="match status" value="1"/>
</dbReference>
<dbReference type="PANTHER" id="PTHR24220">
    <property type="entry name" value="IMPORT ATP-BINDING PROTEIN"/>
    <property type="match status" value="1"/>
</dbReference>
<evidence type="ECO:0000256" key="1">
    <source>
        <dbReference type="ARBA" id="ARBA00022448"/>
    </source>
</evidence>
<evidence type="ECO:0000256" key="4">
    <source>
        <dbReference type="ARBA" id="ARBA00038388"/>
    </source>
</evidence>
<evidence type="ECO:0000256" key="3">
    <source>
        <dbReference type="ARBA" id="ARBA00022840"/>
    </source>
</evidence>
<dbReference type="InterPro" id="IPR003593">
    <property type="entry name" value="AAA+_ATPase"/>
</dbReference>
<proteinExistence type="inferred from homology"/>
<evidence type="ECO:0000256" key="5">
    <source>
        <dbReference type="SAM" id="MobiDB-lite"/>
    </source>
</evidence>
<dbReference type="GO" id="GO:0005886">
    <property type="term" value="C:plasma membrane"/>
    <property type="evidence" value="ECO:0007669"/>
    <property type="project" value="TreeGrafter"/>
</dbReference>
<dbReference type="PROSITE" id="PS00211">
    <property type="entry name" value="ABC_TRANSPORTER_1"/>
    <property type="match status" value="1"/>
</dbReference>
<feature type="region of interest" description="Disordered" evidence="5">
    <location>
        <begin position="1"/>
        <end position="21"/>
    </location>
</feature>
<name>A0A831LEY7_9BACT</name>
<keyword evidence="1" id="KW-0813">Transport</keyword>
<dbReference type="PANTHER" id="PTHR24220:SF86">
    <property type="entry name" value="ABC TRANSPORTER ABCH.1"/>
    <property type="match status" value="1"/>
</dbReference>
<sequence>MNALGPARDIPGKPGCTPPGGDEVVRAEGLAKTYRRGTGAVKALRGVDLFLRRGDVTAVTGPSGSGKSTLLNIVGLLDTPDEGLVVIDGVQVDFRDTGKKELLRSHCLGFVFQTFNLMPVLSAVENVELPLLLRPIGHKERRERAAEMLVSVGLGDRLGHRPRELSAGQQQRVAVARALVAQPVLVLADEPTASLDSRSAFGLLDLMHDLNSVLGTTFLFTTHDPRLLDRVSKIVVLQDGRMA</sequence>
<accession>A0A831LEY7</accession>
<evidence type="ECO:0000259" key="6">
    <source>
        <dbReference type="PROSITE" id="PS50893"/>
    </source>
</evidence>
<comment type="caution">
    <text evidence="7">The sequence shown here is derived from an EMBL/GenBank/DDBJ whole genome shotgun (WGS) entry which is preliminary data.</text>
</comment>
<dbReference type="EMBL" id="DSDO01000363">
    <property type="protein sequence ID" value="HDR47111.1"/>
    <property type="molecule type" value="Genomic_DNA"/>
</dbReference>
<protein>
    <submittedName>
        <fullName evidence="7">ABC transporter ATP-binding protein</fullName>
    </submittedName>
</protein>
<comment type="similarity">
    <text evidence="4">Belongs to the ABC transporter superfamily. Macrolide exporter (TC 3.A.1.122) family.</text>
</comment>
<dbReference type="GO" id="GO:0022857">
    <property type="term" value="F:transmembrane transporter activity"/>
    <property type="evidence" value="ECO:0007669"/>
    <property type="project" value="TreeGrafter"/>
</dbReference>
<dbReference type="FunFam" id="3.40.50.300:FF:000032">
    <property type="entry name" value="Export ABC transporter ATP-binding protein"/>
    <property type="match status" value="1"/>
</dbReference>
<dbReference type="CDD" id="cd03255">
    <property type="entry name" value="ABC_MJ0796_LolCDE_FtsE"/>
    <property type="match status" value="1"/>
</dbReference>
<keyword evidence="3 7" id="KW-0067">ATP-binding</keyword>
<reference evidence="7" key="1">
    <citation type="journal article" date="2020" name="mSystems">
        <title>Genome- and Community-Level Interaction Insights into Carbon Utilization and Element Cycling Functions of Hydrothermarchaeota in Hydrothermal Sediment.</title>
        <authorList>
            <person name="Zhou Z."/>
            <person name="Liu Y."/>
            <person name="Xu W."/>
            <person name="Pan J."/>
            <person name="Luo Z.H."/>
            <person name="Li M."/>
        </authorList>
    </citation>
    <scope>NUCLEOTIDE SEQUENCE [LARGE SCALE GENOMIC DNA]</scope>
    <source>
        <strain evidence="7">SpSt-1220</strain>
    </source>
</reference>
<keyword evidence="2" id="KW-0547">Nucleotide-binding</keyword>
<evidence type="ECO:0000313" key="7">
    <source>
        <dbReference type="EMBL" id="HDR47111.1"/>
    </source>
</evidence>
<dbReference type="SMART" id="SM00382">
    <property type="entry name" value="AAA"/>
    <property type="match status" value="1"/>
</dbReference>
<dbReference type="Gene3D" id="3.40.50.300">
    <property type="entry name" value="P-loop containing nucleotide triphosphate hydrolases"/>
    <property type="match status" value="1"/>
</dbReference>
<evidence type="ECO:0000256" key="2">
    <source>
        <dbReference type="ARBA" id="ARBA00022741"/>
    </source>
</evidence>
<gene>
    <name evidence="7" type="ORF">ENN94_05350</name>
</gene>
<dbReference type="PROSITE" id="PS50893">
    <property type="entry name" value="ABC_TRANSPORTER_2"/>
    <property type="match status" value="1"/>
</dbReference>
<dbReference type="GO" id="GO:0005524">
    <property type="term" value="F:ATP binding"/>
    <property type="evidence" value="ECO:0007669"/>
    <property type="project" value="UniProtKB-KW"/>
</dbReference>
<dbReference type="SUPFAM" id="SSF52540">
    <property type="entry name" value="P-loop containing nucleoside triphosphate hydrolases"/>
    <property type="match status" value="1"/>
</dbReference>
<dbReference type="InterPro" id="IPR017911">
    <property type="entry name" value="MacB-like_ATP-bd"/>
</dbReference>
<organism evidence="7">
    <name type="scientific">Geoalkalibacter subterraneus</name>
    <dbReference type="NCBI Taxonomy" id="483547"/>
    <lineage>
        <taxon>Bacteria</taxon>
        <taxon>Pseudomonadati</taxon>
        <taxon>Thermodesulfobacteriota</taxon>
        <taxon>Desulfuromonadia</taxon>
        <taxon>Desulfuromonadales</taxon>
        <taxon>Geoalkalibacteraceae</taxon>
        <taxon>Geoalkalibacter</taxon>
    </lineage>
</organism>
<dbReference type="GO" id="GO:0098796">
    <property type="term" value="C:membrane protein complex"/>
    <property type="evidence" value="ECO:0007669"/>
    <property type="project" value="UniProtKB-ARBA"/>
</dbReference>
<dbReference type="InterPro" id="IPR015854">
    <property type="entry name" value="ABC_transpr_LolD-like"/>
</dbReference>
<dbReference type="GO" id="GO:0016887">
    <property type="term" value="F:ATP hydrolysis activity"/>
    <property type="evidence" value="ECO:0007669"/>
    <property type="project" value="InterPro"/>
</dbReference>
<dbReference type="Proteomes" id="UP000886162">
    <property type="component" value="Unassembled WGS sequence"/>
</dbReference>
<feature type="domain" description="ABC transporter" evidence="6">
    <location>
        <begin position="25"/>
        <end position="243"/>
    </location>
</feature>
<dbReference type="AlphaFoldDB" id="A0A831LEY7"/>
<dbReference type="InterPro" id="IPR003439">
    <property type="entry name" value="ABC_transporter-like_ATP-bd"/>
</dbReference>
<dbReference type="InterPro" id="IPR017871">
    <property type="entry name" value="ABC_transporter-like_CS"/>
</dbReference>
<dbReference type="InterPro" id="IPR027417">
    <property type="entry name" value="P-loop_NTPase"/>
</dbReference>